<proteinExistence type="predicted"/>
<dbReference type="PANTHER" id="PTHR43792">
    <property type="entry name" value="GNAT FAMILY, PUTATIVE (AFU_ORTHOLOGUE AFUA_3G00765)-RELATED-RELATED"/>
    <property type="match status" value="1"/>
</dbReference>
<feature type="domain" description="N-acetyltransferase" evidence="1">
    <location>
        <begin position="11"/>
        <end position="165"/>
    </location>
</feature>
<dbReference type="InterPro" id="IPR051531">
    <property type="entry name" value="N-acetyltransferase"/>
</dbReference>
<dbReference type="SUPFAM" id="SSF55729">
    <property type="entry name" value="Acyl-CoA N-acyltransferases (Nat)"/>
    <property type="match status" value="1"/>
</dbReference>
<reference evidence="2 3" key="1">
    <citation type="submission" date="2016-11" db="EMBL/GenBank/DDBJ databases">
        <title>Complete genome sequence of the aerobically denitrifying bacterium Chelatococcus daeguensis TAD1.</title>
        <authorList>
            <person name="Yang Y."/>
            <person name="Huang S."/>
            <person name="Lin E."/>
        </authorList>
    </citation>
    <scope>NUCLEOTIDE SEQUENCE [LARGE SCALE GENOMIC DNA]</scope>
    <source>
        <strain evidence="2 3">TAD1</strain>
    </source>
</reference>
<dbReference type="Proteomes" id="UP000182703">
    <property type="component" value="Chromosome"/>
</dbReference>
<dbReference type="EMBL" id="CP018095">
    <property type="protein sequence ID" value="APF36594.1"/>
    <property type="molecule type" value="Genomic_DNA"/>
</dbReference>
<name>A0AAC9JQQ2_9HYPH</name>
<dbReference type="Gene3D" id="3.40.630.30">
    <property type="match status" value="1"/>
</dbReference>
<evidence type="ECO:0000259" key="1">
    <source>
        <dbReference type="PROSITE" id="PS51186"/>
    </source>
</evidence>
<organism evidence="2 3">
    <name type="scientific">Chelatococcus daeguensis</name>
    <dbReference type="NCBI Taxonomy" id="444444"/>
    <lineage>
        <taxon>Bacteria</taxon>
        <taxon>Pseudomonadati</taxon>
        <taxon>Pseudomonadota</taxon>
        <taxon>Alphaproteobacteria</taxon>
        <taxon>Hyphomicrobiales</taxon>
        <taxon>Chelatococcaceae</taxon>
        <taxon>Chelatococcus</taxon>
    </lineage>
</organism>
<keyword evidence="3" id="KW-1185">Reference proteome</keyword>
<evidence type="ECO:0000313" key="3">
    <source>
        <dbReference type="Proteomes" id="UP000182703"/>
    </source>
</evidence>
<dbReference type="InterPro" id="IPR016181">
    <property type="entry name" value="Acyl_CoA_acyltransferase"/>
</dbReference>
<evidence type="ECO:0000313" key="2">
    <source>
        <dbReference type="EMBL" id="APF36594.1"/>
    </source>
</evidence>
<dbReference type="GO" id="GO:0016747">
    <property type="term" value="F:acyltransferase activity, transferring groups other than amino-acyl groups"/>
    <property type="evidence" value="ECO:0007669"/>
    <property type="project" value="InterPro"/>
</dbReference>
<dbReference type="InterPro" id="IPR000182">
    <property type="entry name" value="GNAT_dom"/>
</dbReference>
<sequence length="180" mass="19608">MMPDTLSTERLSLRAPRREDVPALHRQMTWPVVRWLSQVPWPVSTDDIAAHIEKSAEERAAGRAALYTVTKAGEPIGLVGIAPRNGAMNLGYWLGEEHWGQGLMPEAAGAVVDAYFADSRAVHISSGLFAGNEASLKVQQKLGFVVVGEGLMPARAHGRMLPHYDTILGRARWTGQQMAA</sequence>
<dbReference type="PROSITE" id="PS51186">
    <property type="entry name" value="GNAT"/>
    <property type="match status" value="1"/>
</dbReference>
<dbReference type="PANTHER" id="PTHR43792:SF1">
    <property type="entry name" value="N-ACETYLTRANSFERASE DOMAIN-CONTAINING PROTEIN"/>
    <property type="match status" value="1"/>
</dbReference>
<dbReference type="KEGG" id="cdq:BOQ54_04025"/>
<gene>
    <name evidence="2" type="ORF">BOQ54_04025</name>
</gene>
<protein>
    <recommendedName>
        <fullName evidence="1">N-acetyltransferase domain-containing protein</fullName>
    </recommendedName>
</protein>
<dbReference type="Pfam" id="PF13302">
    <property type="entry name" value="Acetyltransf_3"/>
    <property type="match status" value="1"/>
</dbReference>
<accession>A0AAC9JQQ2</accession>
<dbReference type="AlphaFoldDB" id="A0AAC9JQQ2"/>